<evidence type="ECO:0000256" key="1">
    <source>
        <dbReference type="ARBA" id="ARBA00023002"/>
    </source>
</evidence>
<gene>
    <name evidence="3" type="ORF">GPJ59_05730</name>
</gene>
<organism evidence="3 4">
    <name type="scientific">Streptomyces bambusae</name>
    <dbReference type="NCBI Taxonomy" id="1550616"/>
    <lineage>
        <taxon>Bacteria</taxon>
        <taxon>Bacillati</taxon>
        <taxon>Actinomycetota</taxon>
        <taxon>Actinomycetes</taxon>
        <taxon>Kitasatosporales</taxon>
        <taxon>Streptomycetaceae</taxon>
        <taxon>Streptomyces</taxon>
    </lineage>
</organism>
<evidence type="ECO:0000259" key="2">
    <source>
        <dbReference type="SMART" id="SM00903"/>
    </source>
</evidence>
<dbReference type="PANTHER" id="PTHR30466:SF1">
    <property type="entry name" value="FMN REDUCTASE (NADH) RUTF"/>
    <property type="match status" value="1"/>
</dbReference>
<evidence type="ECO:0000313" key="4">
    <source>
        <dbReference type="Proteomes" id="UP000812013"/>
    </source>
</evidence>
<name>A0ABS6Z0X5_9ACTN</name>
<sequence length="183" mass="19739">MTSRSEVTPAVQRDLLTRTMALVPGPVTVVTTVDADGKPWGFTASSFSSVSLDPPLVSVCLDKAASTHAAFTTARHFLINVLAEEQHGVARRFATSGIDRFAAGDMETCELGLPGLHRTSVRVACSMHSIVDAGDHSILIGCVEEAFTSDRTPLVYYNRSFARPAPNPDRAEQDIRASHIADW</sequence>
<keyword evidence="4" id="KW-1185">Reference proteome</keyword>
<dbReference type="Pfam" id="PF01613">
    <property type="entry name" value="Flavin_Reduct"/>
    <property type="match status" value="1"/>
</dbReference>
<dbReference type="Proteomes" id="UP000812013">
    <property type="component" value="Unassembled WGS sequence"/>
</dbReference>
<dbReference type="SMART" id="SM00903">
    <property type="entry name" value="Flavin_Reduct"/>
    <property type="match status" value="1"/>
</dbReference>
<dbReference type="InterPro" id="IPR002563">
    <property type="entry name" value="Flavin_Rdtase-like_dom"/>
</dbReference>
<dbReference type="Gene3D" id="2.30.110.10">
    <property type="entry name" value="Electron Transport, Fmn-binding Protein, Chain A"/>
    <property type="match status" value="1"/>
</dbReference>
<proteinExistence type="predicted"/>
<accession>A0ABS6Z0X5</accession>
<comment type="caution">
    <text evidence="3">The sequence shown here is derived from an EMBL/GenBank/DDBJ whole genome shotgun (WGS) entry which is preliminary data.</text>
</comment>
<dbReference type="InterPro" id="IPR012349">
    <property type="entry name" value="Split_barrel_FMN-bd"/>
</dbReference>
<feature type="domain" description="Flavin reductase like" evidence="2">
    <location>
        <begin position="20"/>
        <end position="163"/>
    </location>
</feature>
<dbReference type="EMBL" id="WTFF01000021">
    <property type="protein sequence ID" value="MBW5481395.1"/>
    <property type="molecule type" value="Genomic_DNA"/>
</dbReference>
<dbReference type="InterPro" id="IPR050268">
    <property type="entry name" value="NADH-dep_flavin_reductase"/>
</dbReference>
<dbReference type="SUPFAM" id="SSF50475">
    <property type="entry name" value="FMN-binding split barrel"/>
    <property type="match status" value="1"/>
</dbReference>
<dbReference type="RefSeq" id="WP_219665285.1">
    <property type="nucleotide sequence ID" value="NZ_WTFF01000021.1"/>
</dbReference>
<dbReference type="PANTHER" id="PTHR30466">
    <property type="entry name" value="FLAVIN REDUCTASE"/>
    <property type="match status" value="1"/>
</dbReference>
<evidence type="ECO:0000313" key="3">
    <source>
        <dbReference type="EMBL" id="MBW5481395.1"/>
    </source>
</evidence>
<protein>
    <submittedName>
        <fullName evidence="3">Flavin reductase</fullName>
    </submittedName>
</protein>
<reference evidence="3 4" key="1">
    <citation type="submission" date="2019-12" db="EMBL/GenBank/DDBJ databases">
        <title>Genome sequence of Streptomyces bambusae.</title>
        <authorList>
            <person name="Bansal K."/>
            <person name="Choksket S."/>
            <person name="Korpole S."/>
            <person name="Patil P.B."/>
        </authorList>
    </citation>
    <scope>NUCLEOTIDE SEQUENCE [LARGE SCALE GENOMIC DNA]</scope>
    <source>
        <strain evidence="3 4">SK60</strain>
    </source>
</reference>
<keyword evidence="1" id="KW-0560">Oxidoreductase</keyword>